<reference evidence="1 2" key="1">
    <citation type="submission" date="2019-07" db="EMBL/GenBank/DDBJ databases">
        <title>Whole genome shotgun sequence of Halomonas halophila NBRC 102604.</title>
        <authorList>
            <person name="Hosoyama A."/>
            <person name="Uohara A."/>
            <person name="Ohji S."/>
            <person name="Ichikawa N."/>
        </authorList>
    </citation>
    <scope>NUCLEOTIDE SEQUENCE [LARGE SCALE GENOMIC DNA]</scope>
    <source>
        <strain evidence="1 2">NBRC 102604</strain>
    </source>
</reference>
<gene>
    <name evidence="1" type="ORF">HHA04nite_32050</name>
</gene>
<proteinExistence type="predicted"/>
<sequence length="283" mass="32551">MSASLSIKYDYLCGRENPDEVFEAISLYIKTYRELAQLMADAIGCEVDYKFSLESVTEGSIFSKVVALRDTISAHIEEALYVSGNELFEDLSEVNETKSEEQVNDLALSLEDRLWENVPDQISYPHVDRRRLVYILSSFSKANKKALEGEEVMFASANDAVNAQPVNIEWRFTGDPKRMFLGKIENKTSFLRMYASVTVYEGNANWKFNCITLKRKFHARIVDKEWLERYQAGIIKPIGPNDVLYAEVQYDIYTPPNGKEEVKNAKVLRVIEIKRNDGYQHEL</sequence>
<dbReference type="Proteomes" id="UP000321121">
    <property type="component" value="Unassembled WGS sequence"/>
</dbReference>
<name>A0ABQ0U8Z4_9GAMM</name>
<dbReference type="EMBL" id="BJUS01000060">
    <property type="protein sequence ID" value="GEK74661.1"/>
    <property type="molecule type" value="Genomic_DNA"/>
</dbReference>
<evidence type="ECO:0000313" key="1">
    <source>
        <dbReference type="EMBL" id="GEK74661.1"/>
    </source>
</evidence>
<dbReference type="RefSeq" id="WP_146910344.1">
    <property type="nucleotide sequence ID" value="NZ_BJUS01000060.1"/>
</dbReference>
<evidence type="ECO:0000313" key="2">
    <source>
        <dbReference type="Proteomes" id="UP000321121"/>
    </source>
</evidence>
<comment type="caution">
    <text evidence="1">The sequence shown here is derived from an EMBL/GenBank/DDBJ whole genome shotgun (WGS) entry which is preliminary data.</text>
</comment>
<protein>
    <submittedName>
        <fullName evidence="1">Uncharacterized protein</fullName>
    </submittedName>
</protein>
<organism evidence="1 2">
    <name type="scientific">Halomonas halophila</name>
    <dbReference type="NCBI Taxonomy" id="29573"/>
    <lineage>
        <taxon>Bacteria</taxon>
        <taxon>Pseudomonadati</taxon>
        <taxon>Pseudomonadota</taxon>
        <taxon>Gammaproteobacteria</taxon>
        <taxon>Oceanospirillales</taxon>
        <taxon>Halomonadaceae</taxon>
        <taxon>Halomonas</taxon>
    </lineage>
</organism>
<keyword evidence="2" id="KW-1185">Reference proteome</keyword>
<accession>A0ABQ0U8Z4</accession>